<evidence type="ECO:0000313" key="9">
    <source>
        <dbReference type="Proteomes" id="UP001338125"/>
    </source>
</evidence>
<feature type="compositionally biased region" description="Acidic residues" evidence="6">
    <location>
        <begin position="651"/>
        <end position="663"/>
    </location>
</feature>
<dbReference type="SUPFAM" id="SSF56204">
    <property type="entry name" value="Hect, E3 ligase catalytic domain"/>
    <property type="match status" value="1"/>
</dbReference>
<evidence type="ECO:0000256" key="5">
    <source>
        <dbReference type="PROSITE-ProRule" id="PRU00104"/>
    </source>
</evidence>
<dbReference type="InterPro" id="IPR035983">
    <property type="entry name" value="Hect_E3_ubiquitin_ligase"/>
</dbReference>
<dbReference type="CDD" id="cd00078">
    <property type="entry name" value="HECTc"/>
    <property type="match status" value="1"/>
</dbReference>
<dbReference type="PROSITE" id="PS50237">
    <property type="entry name" value="HECT"/>
    <property type="match status" value="1"/>
</dbReference>
<gene>
    <name evidence="8" type="ORF">PT974_03550</name>
</gene>
<dbReference type="CDD" id="cd23767">
    <property type="entry name" value="IQCD"/>
    <property type="match status" value="1"/>
</dbReference>
<evidence type="ECO:0000256" key="6">
    <source>
        <dbReference type="SAM" id="MobiDB-lite"/>
    </source>
</evidence>
<dbReference type="Gene3D" id="3.30.2410.10">
    <property type="entry name" value="Hect, E3 ligase catalytic domain"/>
    <property type="match status" value="1"/>
</dbReference>
<keyword evidence="4 5" id="KW-0833">Ubl conjugation pathway</keyword>
<dbReference type="EC" id="2.3.2.26" evidence="2"/>
<accession>A0ABR0SSM1</accession>
<organism evidence="8 9">
    <name type="scientific">Cladobotryum mycophilum</name>
    <dbReference type="NCBI Taxonomy" id="491253"/>
    <lineage>
        <taxon>Eukaryota</taxon>
        <taxon>Fungi</taxon>
        <taxon>Dikarya</taxon>
        <taxon>Ascomycota</taxon>
        <taxon>Pezizomycotina</taxon>
        <taxon>Sordariomycetes</taxon>
        <taxon>Hypocreomycetidae</taxon>
        <taxon>Hypocreales</taxon>
        <taxon>Hypocreaceae</taxon>
        <taxon>Cladobotryum</taxon>
    </lineage>
</organism>
<feature type="region of interest" description="Disordered" evidence="6">
    <location>
        <begin position="572"/>
        <end position="594"/>
    </location>
</feature>
<comment type="caution">
    <text evidence="8">The sequence shown here is derived from an EMBL/GenBank/DDBJ whole genome shotgun (WGS) entry which is preliminary data.</text>
</comment>
<reference evidence="8 9" key="1">
    <citation type="submission" date="2024-01" db="EMBL/GenBank/DDBJ databases">
        <title>Complete genome of Cladobotryum mycophilum ATHUM6906.</title>
        <authorList>
            <person name="Christinaki A.C."/>
            <person name="Myridakis A.I."/>
            <person name="Kouvelis V.N."/>
        </authorList>
    </citation>
    <scope>NUCLEOTIDE SEQUENCE [LARGE SCALE GENOMIC DNA]</scope>
    <source>
        <strain evidence="8 9">ATHUM6906</strain>
    </source>
</reference>
<dbReference type="PANTHER" id="PTHR45700">
    <property type="entry name" value="UBIQUITIN-PROTEIN LIGASE E3C"/>
    <property type="match status" value="1"/>
</dbReference>
<dbReference type="InterPro" id="IPR000569">
    <property type="entry name" value="HECT_dom"/>
</dbReference>
<keyword evidence="9" id="KW-1185">Reference proteome</keyword>
<dbReference type="SMART" id="SM00119">
    <property type="entry name" value="HECTc"/>
    <property type="match status" value="1"/>
</dbReference>
<evidence type="ECO:0000259" key="7">
    <source>
        <dbReference type="PROSITE" id="PS50237"/>
    </source>
</evidence>
<dbReference type="Gene3D" id="3.90.1750.10">
    <property type="entry name" value="Hect, E3 ligase catalytic domains"/>
    <property type="match status" value="1"/>
</dbReference>
<dbReference type="Pfam" id="PF00632">
    <property type="entry name" value="HECT"/>
    <property type="match status" value="1"/>
</dbReference>
<name>A0ABR0SSM1_9HYPO</name>
<comment type="catalytic activity">
    <reaction evidence="1">
        <text>S-ubiquitinyl-[E2 ubiquitin-conjugating enzyme]-L-cysteine + [acceptor protein]-L-lysine = [E2 ubiquitin-conjugating enzyme]-L-cysteine + N(6)-ubiquitinyl-[acceptor protein]-L-lysine.</text>
        <dbReference type="EC" id="2.3.2.26"/>
    </reaction>
</comment>
<feature type="region of interest" description="Disordered" evidence="6">
    <location>
        <begin position="646"/>
        <end position="675"/>
    </location>
</feature>
<dbReference type="PANTHER" id="PTHR45700:SF2">
    <property type="entry name" value="UBIQUITIN-PROTEIN LIGASE E3C"/>
    <property type="match status" value="1"/>
</dbReference>
<evidence type="ECO:0000313" key="8">
    <source>
        <dbReference type="EMBL" id="KAK5995154.1"/>
    </source>
</evidence>
<evidence type="ECO:0000256" key="4">
    <source>
        <dbReference type="ARBA" id="ARBA00022786"/>
    </source>
</evidence>
<feature type="domain" description="HECT" evidence="7">
    <location>
        <begin position="778"/>
        <end position="1151"/>
    </location>
</feature>
<sequence>MFSTFTGNSRRPRNVNLSGQVTNPFSNTSWSPSIASNATKTVTDAQAEREKRQAERQRLKAACRIQKTWRGYQSRVSLKELRRSEFDDIYRSTSDEDAIRRLSVASNLILIFFSPRRNDDLQRLFLFVSDCNSTNLQQFNLFNGRLLQLQNFTRLLVQALEVLSSNGSTTHPLHQILVLMTRLTSHAPQSISRTINTYYAALAKLCRAREKGEWTAVLPEALSAPLQADSEINSYEALAFHFLASPDLCLFEENISELGQIINTEKLATEIVRGYASGSVNRKSNDDLLWLLAHFIDLGRTQLDSVQNLMYLSGLFTQSSALSSEISIRSSTQASSDQSYDISEDSIVQPLPPYVSRQLMSLVDSEGITKLLNGFSASLAQSSSQEFHGTGLLAGYILTLLQSFPGKADDVRMRLFLEEIPTTRGPIPILKFLWQIMHQTSVFQKLKTEQERPVDVLRRYLGSASSLFDVTVEEQEWRVVLLFLELYIFILRLSDDEDFFSGIFPRVLESNSSTFRIRACSLSLNEVEALTTFLKNTAFTLHYKVQEITRHQDFIDASIKTRLDAYWNPEKKIQGHSTTSNENPEGPSLTTPTKLDLDSLRSIITTALKMLYERDSRKHFLPADHWLMTSKLEKEDFINAVIVEEKQNQEQAEESDDEDDDMIESSPGNDFGISTFAGQRLSRHARIERLRTVQRRVQRERRLAEMGPKLEILKHMPFVVPFETRVLIFRQFIHLDRARREANSNFPSSPFARHHGKIRRGNLFEDAFKEFYALGEGLKDPIQITFVDQFDTPEAGIDGGGVTKEFLISVTSEAFGNENGLNMFASNETGLLYPNPISADAFRESLRRKGFKESDPEWKDSMSSLLRRFEFLGRIVGKCMYEGILVDLAFAGFFLLKWPSPGPKEENSYKGSINDLQDMDGELYKGLLLLKNFPGNVSDLSFDFTVTDQVSMPGEHPVQTVIKKLIPNGDQIPVTNDNRLLYISYTARHRLVVQPALQTAAFLRGLRDIIRPSWLSMFNQSELQRLVGGDSTEIDINDLRRHTVYSGVYAIGDDNEEHPTIKMFWNVMAGFTDTQRRNVLKYVSSTPRAPLLGFSQLNPKFSIRDAGSDEERLPSTSTCVNLLKLPIYRRESTLREKLLYAVTSGAGFDLS</sequence>
<feature type="active site" description="Glycyl thioester intermediate" evidence="5">
    <location>
        <position position="1119"/>
    </location>
</feature>
<feature type="region of interest" description="Disordered" evidence="6">
    <location>
        <begin position="1"/>
        <end position="21"/>
    </location>
</feature>
<evidence type="ECO:0000256" key="1">
    <source>
        <dbReference type="ARBA" id="ARBA00000885"/>
    </source>
</evidence>
<proteinExistence type="predicted"/>
<evidence type="ECO:0000256" key="3">
    <source>
        <dbReference type="ARBA" id="ARBA00022679"/>
    </source>
</evidence>
<evidence type="ECO:0000256" key="2">
    <source>
        <dbReference type="ARBA" id="ARBA00012485"/>
    </source>
</evidence>
<dbReference type="Proteomes" id="UP001338125">
    <property type="component" value="Unassembled WGS sequence"/>
</dbReference>
<dbReference type="Gene3D" id="3.30.2160.10">
    <property type="entry name" value="Hect, E3 ligase catalytic domain"/>
    <property type="match status" value="1"/>
</dbReference>
<dbReference type="PROSITE" id="PS50096">
    <property type="entry name" value="IQ"/>
    <property type="match status" value="1"/>
</dbReference>
<protein>
    <recommendedName>
        <fullName evidence="2">HECT-type E3 ubiquitin transferase</fullName>
        <ecNumber evidence="2">2.3.2.26</ecNumber>
    </recommendedName>
</protein>
<feature type="compositionally biased region" description="Polar residues" evidence="6">
    <location>
        <begin position="575"/>
        <end position="593"/>
    </location>
</feature>
<dbReference type="InterPro" id="IPR044611">
    <property type="entry name" value="E3A/B/C-like"/>
</dbReference>
<keyword evidence="3" id="KW-0808">Transferase</keyword>
<dbReference type="EMBL" id="JAVFKD010000004">
    <property type="protein sequence ID" value="KAK5995154.1"/>
    <property type="molecule type" value="Genomic_DNA"/>
</dbReference>